<evidence type="ECO:0000313" key="1">
    <source>
        <dbReference type="EMBL" id="MFD1529158.1"/>
    </source>
</evidence>
<keyword evidence="2" id="KW-1185">Reference proteome</keyword>
<gene>
    <name evidence="1" type="ORF">ACFSCY_06870</name>
</gene>
<name>A0ABW4FER6_9PSEU</name>
<reference evidence="2" key="1">
    <citation type="journal article" date="2019" name="Int. J. Syst. Evol. Microbiol.">
        <title>The Global Catalogue of Microorganisms (GCM) 10K type strain sequencing project: providing services to taxonomists for standard genome sequencing and annotation.</title>
        <authorList>
            <consortium name="The Broad Institute Genomics Platform"/>
            <consortium name="The Broad Institute Genome Sequencing Center for Infectious Disease"/>
            <person name="Wu L."/>
            <person name="Ma J."/>
        </authorList>
    </citation>
    <scope>NUCLEOTIDE SEQUENCE [LARGE SCALE GENOMIC DNA]</scope>
    <source>
        <strain evidence="2">JCM 12165</strain>
    </source>
</reference>
<protein>
    <submittedName>
        <fullName evidence="1">Uncharacterized protein</fullName>
    </submittedName>
</protein>
<dbReference type="EMBL" id="JBHUCP010000004">
    <property type="protein sequence ID" value="MFD1529158.1"/>
    <property type="molecule type" value="Genomic_DNA"/>
</dbReference>
<evidence type="ECO:0000313" key="2">
    <source>
        <dbReference type="Proteomes" id="UP001597145"/>
    </source>
</evidence>
<sequence length="92" mass="10033">MKTLVWHVDDSWTTAFVRGAHRYLLPVLPECGRWGGGSAAWDRPESAVEVPVTALADTDVGTDALDTGPGVRPVVGNLPQPRMHAEMAWRRA</sequence>
<dbReference type="Proteomes" id="UP001597145">
    <property type="component" value="Unassembled WGS sequence"/>
</dbReference>
<dbReference type="RefSeq" id="WP_343975176.1">
    <property type="nucleotide sequence ID" value="NZ_BAAAJG010000008.1"/>
</dbReference>
<comment type="caution">
    <text evidence="1">The sequence shown here is derived from an EMBL/GenBank/DDBJ whole genome shotgun (WGS) entry which is preliminary data.</text>
</comment>
<organism evidence="1 2">
    <name type="scientific">Pseudonocardia aurantiaca</name>
    <dbReference type="NCBI Taxonomy" id="75290"/>
    <lineage>
        <taxon>Bacteria</taxon>
        <taxon>Bacillati</taxon>
        <taxon>Actinomycetota</taxon>
        <taxon>Actinomycetes</taxon>
        <taxon>Pseudonocardiales</taxon>
        <taxon>Pseudonocardiaceae</taxon>
        <taxon>Pseudonocardia</taxon>
    </lineage>
</organism>
<accession>A0ABW4FER6</accession>
<proteinExistence type="predicted"/>